<name>A0AAV0XSE1_9HEMI</name>
<comment type="caution">
    <text evidence="1">The sequence shown here is derived from an EMBL/GenBank/DDBJ whole genome shotgun (WGS) entry which is preliminary data.</text>
</comment>
<gene>
    <name evidence="1" type="ORF">MEUPH1_LOCUS24861</name>
</gene>
<dbReference type="EMBL" id="CARXXK010000560">
    <property type="protein sequence ID" value="CAI6370777.1"/>
    <property type="molecule type" value="Genomic_DNA"/>
</dbReference>
<sequence length="133" mass="15576">MEKVSTQDEQQPLVFIPHHHVCRPSSTTTKLWVVFDGSSVMNTGQSLNDYLHKGQKLQRNIVSVIINFQFSRFVFSADIKQMFRQILVHPVDRKYQCILWRADPSDPIQQYRHYGLVTSPYQAIRTLRQLADD</sequence>
<dbReference type="SUPFAM" id="SSF56672">
    <property type="entry name" value="DNA/RNA polymerases"/>
    <property type="match status" value="1"/>
</dbReference>
<dbReference type="GO" id="GO:0071897">
    <property type="term" value="P:DNA biosynthetic process"/>
    <property type="evidence" value="ECO:0007669"/>
    <property type="project" value="UniProtKB-ARBA"/>
</dbReference>
<reference evidence="1 2" key="1">
    <citation type="submission" date="2023-01" db="EMBL/GenBank/DDBJ databases">
        <authorList>
            <person name="Whitehead M."/>
        </authorList>
    </citation>
    <scope>NUCLEOTIDE SEQUENCE [LARGE SCALE GENOMIC DNA]</scope>
</reference>
<evidence type="ECO:0000313" key="2">
    <source>
        <dbReference type="Proteomes" id="UP001160148"/>
    </source>
</evidence>
<accession>A0AAV0XSE1</accession>
<organism evidence="1 2">
    <name type="scientific">Macrosiphum euphorbiae</name>
    <name type="common">potato aphid</name>
    <dbReference type="NCBI Taxonomy" id="13131"/>
    <lineage>
        <taxon>Eukaryota</taxon>
        <taxon>Metazoa</taxon>
        <taxon>Ecdysozoa</taxon>
        <taxon>Arthropoda</taxon>
        <taxon>Hexapoda</taxon>
        <taxon>Insecta</taxon>
        <taxon>Pterygota</taxon>
        <taxon>Neoptera</taxon>
        <taxon>Paraneoptera</taxon>
        <taxon>Hemiptera</taxon>
        <taxon>Sternorrhyncha</taxon>
        <taxon>Aphidomorpha</taxon>
        <taxon>Aphidoidea</taxon>
        <taxon>Aphididae</taxon>
        <taxon>Macrosiphini</taxon>
        <taxon>Macrosiphum</taxon>
    </lineage>
</organism>
<dbReference type="PANTHER" id="PTHR47331">
    <property type="entry name" value="PHD-TYPE DOMAIN-CONTAINING PROTEIN"/>
    <property type="match status" value="1"/>
</dbReference>
<evidence type="ECO:0000313" key="1">
    <source>
        <dbReference type="EMBL" id="CAI6370777.1"/>
    </source>
</evidence>
<dbReference type="Proteomes" id="UP001160148">
    <property type="component" value="Unassembled WGS sequence"/>
</dbReference>
<dbReference type="AlphaFoldDB" id="A0AAV0XSE1"/>
<protein>
    <submittedName>
        <fullName evidence="1">Uncharacterized protein</fullName>
    </submittedName>
</protein>
<proteinExistence type="predicted"/>
<dbReference type="InterPro" id="IPR043502">
    <property type="entry name" value="DNA/RNA_pol_sf"/>
</dbReference>
<keyword evidence="2" id="KW-1185">Reference proteome</keyword>